<keyword evidence="5" id="KW-1185">Reference proteome</keyword>
<evidence type="ECO:0000313" key="5">
    <source>
        <dbReference type="Proteomes" id="UP001597229"/>
    </source>
</evidence>
<dbReference type="EMBL" id="JBHTLX010000005">
    <property type="protein sequence ID" value="MFD1246722.1"/>
    <property type="molecule type" value="Genomic_DNA"/>
</dbReference>
<dbReference type="PROSITE" id="PS00552">
    <property type="entry name" value="HTH_MERR_1"/>
    <property type="match status" value="1"/>
</dbReference>
<sequence length="109" mass="11899">MIDLGSHRGLFSISVAAEITGVNPQMLRVYEQRGLLAPQRTDGGTRRYSGQELDRIAEITALIDAGLNLAGVGEVLVLRAENRRLRDELDRLRARGRRSTSGESPPTGS</sequence>
<accession>A0ABW3VWC4</accession>
<name>A0ABW3VWC4_9ACTN</name>
<dbReference type="SUPFAM" id="SSF46955">
    <property type="entry name" value="Putative DNA-binding domain"/>
    <property type="match status" value="1"/>
</dbReference>
<dbReference type="PRINTS" id="PR00040">
    <property type="entry name" value="HTHMERR"/>
</dbReference>
<gene>
    <name evidence="4" type="ORF">ACFQ3F_02870</name>
</gene>
<proteinExistence type="predicted"/>
<keyword evidence="1" id="KW-0238">DNA-binding</keyword>
<dbReference type="RefSeq" id="WP_367917799.1">
    <property type="nucleotide sequence ID" value="NZ_BAABAC010000005.1"/>
</dbReference>
<dbReference type="Pfam" id="PF13411">
    <property type="entry name" value="MerR_1"/>
    <property type="match status" value="1"/>
</dbReference>
<reference evidence="5" key="1">
    <citation type="journal article" date="2019" name="Int. J. Syst. Evol. Microbiol.">
        <title>The Global Catalogue of Microorganisms (GCM) 10K type strain sequencing project: providing services to taxonomists for standard genome sequencing and annotation.</title>
        <authorList>
            <consortium name="The Broad Institute Genomics Platform"/>
            <consortium name="The Broad Institute Genome Sequencing Center for Infectious Disease"/>
            <person name="Wu L."/>
            <person name="Ma J."/>
        </authorList>
    </citation>
    <scope>NUCLEOTIDE SEQUENCE [LARGE SCALE GENOMIC DNA]</scope>
    <source>
        <strain evidence="5">CCUG 52478</strain>
    </source>
</reference>
<dbReference type="Gene3D" id="1.10.1660.10">
    <property type="match status" value="1"/>
</dbReference>
<dbReference type="PROSITE" id="PS50937">
    <property type="entry name" value="HTH_MERR_2"/>
    <property type="match status" value="1"/>
</dbReference>
<dbReference type="InterPro" id="IPR047057">
    <property type="entry name" value="MerR_fam"/>
</dbReference>
<evidence type="ECO:0000256" key="1">
    <source>
        <dbReference type="ARBA" id="ARBA00023125"/>
    </source>
</evidence>
<protein>
    <submittedName>
        <fullName evidence="4">MerR family transcriptional regulator</fullName>
    </submittedName>
</protein>
<dbReference type="PANTHER" id="PTHR30204:SF58">
    <property type="entry name" value="HTH-TYPE TRANSCRIPTIONAL REGULATOR YFMP"/>
    <property type="match status" value="1"/>
</dbReference>
<feature type="domain" description="HTH merR-type" evidence="3">
    <location>
        <begin position="10"/>
        <end position="78"/>
    </location>
</feature>
<evidence type="ECO:0000259" key="3">
    <source>
        <dbReference type="PROSITE" id="PS50937"/>
    </source>
</evidence>
<evidence type="ECO:0000256" key="2">
    <source>
        <dbReference type="SAM" id="MobiDB-lite"/>
    </source>
</evidence>
<dbReference type="PANTHER" id="PTHR30204">
    <property type="entry name" value="REDOX-CYCLING DRUG-SENSING TRANSCRIPTIONAL ACTIVATOR SOXR"/>
    <property type="match status" value="1"/>
</dbReference>
<dbReference type="InterPro" id="IPR009061">
    <property type="entry name" value="DNA-bd_dom_put_sf"/>
</dbReference>
<evidence type="ECO:0000313" key="4">
    <source>
        <dbReference type="EMBL" id="MFD1246722.1"/>
    </source>
</evidence>
<comment type="caution">
    <text evidence="4">The sequence shown here is derived from an EMBL/GenBank/DDBJ whole genome shotgun (WGS) entry which is preliminary data.</text>
</comment>
<dbReference type="SMART" id="SM00422">
    <property type="entry name" value="HTH_MERR"/>
    <property type="match status" value="1"/>
</dbReference>
<feature type="region of interest" description="Disordered" evidence="2">
    <location>
        <begin position="89"/>
        <end position="109"/>
    </location>
</feature>
<dbReference type="InterPro" id="IPR000551">
    <property type="entry name" value="MerR-type_HTH_dom"/>
</dbReference>
<dbReference type="Proteomes" id="UP001597229">
    <property type="component" value="Unassembled WGS sequence"/>
</dbReference>
<feature type="compositionally biased region" description="Polar residues" evidence="2">
    <location>
        <begin position="99"/>
        <end position="109"/>
    </location>
</feature>
<organism evidence="4 5">
    <name type="scientific">Nocardioides ginsengisoli</name>
    <dbReference type="NCBI Taxonomy" id="363868"/>
    <lineage>
        <taxon>Bacteria</taxon>
        <taxon>Bacillati</taxon>
        <taxon>Actinomycetota</taxon>
        <taxon>Actinomycetes</taxon>
        <taxon>Propionibacteriales</taxon>
        <taxon>Nocardioidaceae</taxon>
        <taxon>Nocardioides</taxon>
    </lineage>
</organism>